<gene>
    <name evidence="1" type="ordered locus">Clole_0742</name>
</gene>
<dbReference type="eggNOG" id="COG4695">
    <property type="taxonomic scope" value="Bacteria"/>
</dbReference>
<dbReference type="HOGENOM" id="CLU_686422_0_0_9"/>
<sequence length="401" mass="45644">MSIISRKNKNKTKVRSEPQTQTSTLAYWLQHDDILCPTGYKPLAKNEEVIQCANIIADLVSSMTIMLMQNGENGDTRLKNELARKMDVNPNKLMVRKNFIYKIVKDMLLTGNSVARPSYKEGYLDNITLLKASSISFYQVGEEYRILYNATSFAPDEVLHFALVPNEDEPFRGEGYKSAIFETVKNLLQANATKTGFLKSKWKPSMIISINSDIEDLQDKEKRKRIVGSYTDTTEAGEPWLIPTGEIDVKTIQPLTLNDLAIQDSITLDKRTIAAAFQIPPFMVGVGTFNKDEYNNFVSTKIMSIAMILQQELTRKLLYSNDKYFKFNPKSLMQYNLSEKTAFVKEMVGGGMMNRNEGRNEFDYSPVDNEGMNEFNVLENYIPVSDVGKQKKLIKEGKEDE</sequence>
<dbReference type="RefSeq" id="WP_013655776.1">
    <property type="nucleotide sequence ID" value="NC_015275.1"/>
</dbReference>
<evidence type="ECO:0000313" key="2">
    <source>
        <dbReference type="Proteomes" id="UP000008467"/>
    </source>
</evidence>
<reference evidence="1 2" key="1">
    <citation type="journal article" date="2011" name="J. Bacteriol.">
        <title>Complete genome sequence of the cellulose-degrading bacterium Cellulosilyticum lentocellum.</title>
        <authorList>
            <consortium name="US DOE Joint Genome Institute"/>
            <person name="Miller D.A."/>
            <person name="Suen G."/>
            <person name="Bruce D."/>
            <person name="Copeland A."/>
            <person name="Cheng J.F."/>
            <person name="Detter C."/>
            <person name="Goodwin L.A."/>
            <person name="Han C.S."/>
            <person name="Hauser L.J."/>
            <person name="Land M.L."/>
            <person name="Lapidus A."/>
            <person name="Lucas S."/>
            <person name="Meincke L."/>
            <person name="Pitluck S."/>
            <person name="Tapia R."/>
            <person name="Teshima H."/>
            <person name="Woyke T."/>
            <person name="Fox B.G."/>
            <person name="Angert E.R."/>
            <person name="Currie C.R."/>
        </authorList>
    </citation>
    <scope>NUCLEOTIDE SEQUENCE [LARGE SCALE GENOMIC DNA]</scope>
    <source>
        <strain evidence="2">ATCC 49066 / DSM 5427 / NCIMB 11756 / RHM5</strain>
    </source>
</reference>
<evidence type="ECO:0000313" key="1">
    <source>
        <dbReference type="EMBL" id="ADZ82475.1"/>
    </source>
</evidence>
<dbReference type="Proteomes" id="UP000008467">
    <property type="component" value="Chromosome"/>
</dbReference>
<keyword evidence="2" id="KW-1185">Reference proteome</keyword>
<protein>
    <submittedName>
        <fullName evidence="1">Phage portal protein, HK97 family</fullName>
    </submittedName>
</protein>
<dbReference type="EMBL" id="CP002582">
    <property type="protein sequence ID" value="ADZ82475.1"/>
    <property type="molecule type" value="Genomic_DNA"/>
</dbReference>
<name>F2JNX7_CELLD</name>
<dbReference type="InterPro" id="IPR006427">
    <property type="entry name" value="Portal_HK97"/>
</dbReference>
<dbReference type="InterPro" id="IPR006944">
    <property type="entry name" value="Phage/GTA_portal"/>
</dbReference>
<dbReference type="STRING" id="642492.Clole_0742"/>
<accession>F2JNX7</accession>
<dbReference type="NCBIfam" id="TIGR01537">
    <property type="entry name" value="portal_HK97"/>
    <property type="match status" value="1"/>
</dbReference>
<organism evidence="1 2">
    <name type="scientific">Cellulosilyticum lentocellum (strain ATCC 49066 / DSM 5427 / NCIMB 11756 / RHM5)</name>
    <name type="common">Clostridium lentocellum</name>
    <dbReference type="NCBI Taxonomy" id="642492"/>
    <lineage>
        <taxon>Bacteria</taxon>
        <taxon>Bacillati</taxon>
        <taxon>Bacillota</taxon>
        <taxon>Clostridia</taxon>
        <taxon>Lachnospirales</taxon>
        <taxon>Cellulosilyticaceae</taxon>
        <taxon>Cellulosilyticum</taxon>
    </lineage>
</organism>
<dbReference type="AlphaFoldDB" id="F2JNX7"/>
<dbReference type="KEGG" id="cle:Clole_0742"/>
<proteinExistence type="predicted"/>
<dbReference type="Pfam" id="PF04860">
    <property type="entry name" value="Phage_portal"/>
    <property type="match status" value="1"/>
</dbReference>